<dbReference type="OrthoDB" id="2356532at2"/>
<accession>A0A0A5G7V0</accession>
<dbReference type="AlphaFoldDB" id="A0A0A5G7V0"/>
<proteinExistence type="predicted"/>
<dbReference type="RefSeq" id="WP_027447869.1">
    <property type="nucleotide sequence ID" value="NZ_AVPF01000025.1"/>
</dbReference>
<keyword evidence="2" id="KW-1185">Reference proteome</keyword>
<evidence type="ECO:0000313" key="2">
    <source>
        <dbReference type="Proteomes" id="UP000030403"/>
    </source>
</evidence>
<reference evidence="1 2" key="1">
    <citation type="submission" date="2013-08" db="EMBL/GenBank/DDBJ databases">
        <authorList>
            <person name="Huang J."/>
            <person name="Wang G."/>
        </authorList>
    </citation>
    <scope>NUCLEOTIDE SEQUENCE [LARGE SCALE GENOMIC DNA]</scope>
    <source>
        <strain evidence="1 2">BH030004</strain>
    </source>
</reference>
<sequence>MLSVELHTPESNETEKILKSNGFQESNGHMVYKPNKQEQITVILNKTNQKITLTFSPQLNLEQFTTIHQKIMELIQCFDSKYDDSNSLLGYLKDGEGAYIITNWSKWYKLLQDARLKTLEGQKVRILDQKENELGSGIFVDYKRDTEHLTIIECSIITLFGEKAYSGTNLKIEPTNEW</sequence>
<evidence type="ECO:0000313" key="1">
    <source>
        <dbReference type="EMBL" id="KGX87253.1"/>
    </source>
</evidence>
<comment type="caution">
    <text evidence="1">The sequence shown here is derived from an EMBL/GenBank/DDBJ whole genome shotgun (WGS) entry which is preliminary data.</text>
</comment>
<dbReference type="eggNOG" id="ENOG5033ZJK">
    <property type="taxonomic scope" value="Bacteria"/>
</dbReference>
<name>A0A0A5G7V0_9BACI</name>
<gene>
    <name evidence="1" type="ORF">N783_09985</name>
</gene>
<dbReference type="EMBL" id="AVPF01000025">
    <property type="protein sequence ID" value="KGX87253.1"/>
    <property type="molecule type" value="Genomic_DNA"/>
</dbReference>
<dbReference type="Proteomes" id="UP000030403">
    <property type="component" value="Unassembled WGS sequence"/>
</dbReference>
<organism evidence="1 2">
    <name type="scientific">Pontibacillus marinus BH030004 = DSM 16465</name>
    <dbReference type="NCBI Taxonomy" id="1385511"/>
    <lineage>
        <taxon>Bacteria</taxon>
        <taxon>Bacillati</taxon>
        <taxon>Bacillota</taxon>
        <taxon>Bacilli</taxon>
        <taxon>Bacillales</taxon>
        <taxon>Bacillaceae</taxon>
        <taxon>Pontibacillus</taxon>
    </lineage>
</organism>
<protein>
    <submittedName>
        <fullName evidence="1">Uncharacterized protein</fullName>
    </submittedName>
</protein>